<dbReference type="PANTHER" id="PTHR16222">
    <property type="entry name" value="ADP-RIBOSYLGLYCOHYDROLASE"/>
    <property type="match status" value="1"/>
</dbReference>
<feature type="compositionally biased region" description="Pro residues" evidence="1">
    <location>
        <begin position="99"/>
        <end position="117"/>
    </location>
</feature>
<evidence type="ECO:0000313" key="3">
    <source>
        <dbReference type="Proteomes" id="UP001499990"/>
    </source>
</evidence>
<dbReference type="EMBL" id="BAAAYL010000001">
    <property type="protein sequence ID" value="GAA3370237.1"/>
    <property type="molecule type" value="Genomic_DNA"/>
</dbReference>
<dbReference type="Gene3D" id="1.10.4080.10">
    <property type="entry name" value="ADP-ribosylation/Crystallin J1"/>
    <property type="match status" value="1"/>
</dbReference>
<organism evidence="2 3">
    <name type="scientific">Streptomyces sannanensis</name>
    <dbReference type="NCBI Taxonomy" id="285536"/>
    <lineage>
        <taxon>Bacteria</taxon>
        <taxon>Bacillati</taxon>
        <taxon>Actinomycetota</taxon>
        <taxon>Actinomycetes</taxon>
        <taxon>Kitasatosporales</taxon>
        <taxon>Streptomycetaceae</taxon>
        <taxon>Streptomyces</taxon>
    </lineage>
</organism>
<keyword evidence="3" id="KW-1185">Reference proteome</keyword>
<proteinExistence type="predicted"/>
<dbReference type="Pfam" id="PF03747">
    <property type="entry name" value="ADP_ribosyl_GH"/>
    <property type="match status" value="1"/>
</dbReference>
<accession>A0ABP6S7P0</accession>
<name>A0ABP6S7P0_9ACTN</name>
<dbReference type="SUPFAM" id="SSF101478">
    <property type="entry name" value="ADP-ribosylglycohydrolase"/>
    <property type="match status" value="1"/>
</dbReference>
<feature type="compositionally biased region" description="Gly residues" evidence="1">
    <location>
        <begin position="181"/>
        <end position="192"/>
    </location>
</feature>
<dbReference type="Proteomes" id="UP001499990">
    <property type="component" value="Unassembled WGS sequence"/>
</dbReference>
<feature type="region of interest" description="Disordered" evidence="1">
    <location>
        <begin position="93"/>
        <end position="195"/>
    </location>
</feature>
<comment type="caution">
    <text evidence="2">The sequence shown here is derived from an EMBL/GenBank/DDBJ whole genome shotgun (WGS) entry which is preliminary data.</text>
</comment>
<gene>
    <name evidence="2" type="ORF">GCM10020367_16080</name>
</gene>
<dbReference type="InterPro" id="IPR005502">
    <property type="entry name" value="Ribosyl_crysJ1"/>
</dbReference>
<evidence type="ECO:0000313" key="2">
    <source>
        <dbReference type="EMBL" id="GAA3370237.1"/>
    </source>
</evidence>
<evidence type="ECO:0000256" key="1">
    <source>
        <dbReference type="SAM" id="MobiDB-lite"/>
    </source>
</evidence>
<sequence>MRVTWVQPEDLLGHELRQAEQEGRDASAVRARWLAAGGHEAPPRAGASPVPAPAHLRALAERLLDELAALPSPLAPYEPTEFASIRAACPTWPAQGSSPAPPLPEPGEEAPGPPWPGRLPGSASPRGEARAEGTPGARPRLREGAGPGNSSVARTPTAEPPSGTDPSARPVPGRAGNDEPGPGGSLGPGRGGAETDDALLTRLHAAWLGRAAGCLLGKPVEKLPLHAIRTLARAAGNWPLVTWFTARGVPEDLLAAHPWNRRSATTSLAENIDGMPEDDDLNYPLLDLLLLRRYGTAFRTCDVARLWLDELPAGRTFTAERVAYRNLLQGIEPPATAVHRNPFREWIGAQIRADVHGWTNPGDPAAAAEQAHRDATLTHTANGVYGAMFAAATIAEAAGGSADVHGCVEAGLGVVPPHSRLARAVRAAVTAARRTADFDDVVDHLHARHAAYHWVHAVPNAALLAAALTHAEGDFTGSICRAVSGGWDTDSNGATAGCVAGLLAGHPDAIPAHWTAPLKNRLATTVAGFDGVGFDTLAELTYREVRRK</sequence>
<dbReference type="InterPro" id="IPR050792">
    <property type="entry name" value="ADP-ribosylglycohydrolase"/>
</dbReference>
<dbReference type="InterPro" id="IPR036705">
    <property type="entry name" value="Ribosyl_crysJ1_sf"/>
</dbReference>
<dbReference type="RefSeq" id="WP_345035491.1">
    <property type="nucleotide sequence ID" value="NZ_BAAAYL010000001.1"/>
</dbReference>
<protein>
    <submittedName>
        <fullName evidence="2">ADP-ribosylglycohydrolase family protein</fullName>
    </submittedName>
</protein>
<reference evidence="3" key="1">
    <citation type="journal article" date="2019" name="Int. J. Syst. Evol. Microbiol.">
        <title>The Global Catalogue of Microorganisms (GCM) 10K type strain sequencing project: providing services to taxonomists for standard genome sequencing and annotation.</title>
        <authorList>
            <consortium name="The Broad Institute Genomics Platform"/>
            <consortium name="The Broad Institute Genome Sequencing Center for Infectious Disease"/>
            <person name="Wu L."/>
            <person name="Ma J."/>
        </authorList>
    </citation>
    <scope>NUCLEOTIDE SEQUENCE [LARGE SCALE GENOMIC DNA]</scope>
    <source>
        <strain evidence="3">JCM 9651</strain>
    </source>
</reference>
<dbReference type="PANTHER" id="PTHR16222:SF12">
    <property type="entry name" value="ADP-RIBOSYLGLYCOHYDROLASE-RELATED"/>
    <property type="match status" value="1"/>
</dbReference>